<comment type="caution">
    <text evidence="2">The sequence shown here is derived from an EMBL/GenBank/DDBJ whole genome shotgun (WGS) entry which is preliminary data.</text>
</comment>
<name>A0AAW1TCJ5_9CHLO</name>
<reference evidence="2 3" key="1">
    <citation type="journal article" date="2024" name="Nat. Commun.">
        <title>Phylogenomics reveals the evolutionary origins of lichenization in chlorophyte algae.</title>
        <authorList>
            <person name="Puginier C."/>
            <person name="Libourel C."/>
            <person name="Otte J."/>
            <person name="Skaloud P."/>
            <person name="Haon M."/>
            <person name="Grisel S."/>
            <person name="Petersen M."/>
            <person name="Berrin J.G."/>
            <person name="Delaux P.M."/>
            <person name="Dal Grande F."/>
            <person name="Keller J."/>
        </authorList>
    </citation>
    <scope>NUCLEOTIDE SEQUENCE [LARGE SCALE GENOMIC DNA]</scope>
    <source>
        <strain evidence="2 3">SAG 2523</strain>
    </source>
</reference>
<accession>A0AAW1TCJ5</accession>
<gene>
    <name evidence="2" type="ORF">WJX84_007681</name>
</gene>
<protein>
    <submittedName>
        <fullName evidence="2">Uncharacterized protein</fullName>
    </submittedName>
</protein>
<feature type="region of interest" description="Disordered" evidence="1">
    <location>
        <begin position="70"/>
        <end position="96"/>
    </location>
</feature>
<keyword evidence="3" id="KW-1185">Reference proteome</keyword>
<organism evidence="2 3">
    <name type="scientific">Apatococcus fuscideae</name>
    <dbReference type="NCBI Taxonomy" id="2026836"/>
    <lineage>
        <taxon>Eukaryota</taxon>
        <taxon>Viridiplantae</taxon>
        <taxon>Chlorophyta</taxon>
        <taxon>core chlorophytes</taxon>
        <taxon>Trebouxiophyceae</taxon>
        <taxon>Chlorellales</taxon>
        <taxon>Chlorellaceae</taxon>
        <taxon>Apatococcus</taxon>
    </lineage>
</organism>
<evidence type="ECO:0000313" key="2">
    <source>
        <dbReference type="EMBL" id="KAK9866267.1"/>
    </source>
</evidence>
<sequence>MSEPGATYRSAAQCGCHSARAVFKVAGDFVALPHKVAKTGYKAKNAYGTRPIFEDETTNKGFQRTVRAVGQEHGLRKKLEPYSPNAPRNRPKETMENTVGCRHRLHPVIKHEKYRGSSQIRLRDGDPESARPWKTTNQVFAECTQARNTTGLSNPGISSRIARVMHKKQGIYDSAGEM</sequence>
<dbReference type="EMBL" id="JALJOV010000175">
    <property type="protein sequence ID" value="KAK9866267.1"/>
    <property type="molecule type" value="Genomic_DNA"/>
</dbReference>
<evidence type="ECO:0000256" key="1">
    <source>
        <dbReference type="SAM" id="MobiDB-lite"/>
    </source>
</evidence>
<proteinExistence type="predicted"/>
<dbReference type="Proteomes" id="UP001485043">
    <property type="component" value="Unassembled WGS sequence"/>
</dbReference>
<dbReference type="AlphaFoldDB" id="A0AAW1TCJ5"/>
<evidence type="ECO:0000313" key="3">
    <source>
        <dbReference type="Proteomes" id="UP001485043"/>
    </source>
</evidence>